<dbReference type="InterPro" id="IPR051219">
    <property type="entry name" value="Heterochromatin_chromo-domain"/>
</dbReference>
<dbReference type="Pfam" id="PF00385">
    <property type="entry name" value="Chromo"/>
    <property type="match status" value="1"/>
</dbReference>
<protein>
    <submittedName>
        <fullName evidence="7">Chromo domain-containing protein</fullName>
    </submittedName>
</protein>
<feature type="domain" description="Chromo" evidence="4">
    <location>
        <begin position="12"/>
        <end position="84"/>
    </location>
</feature>
<evidence type="ECO:0000256" key="1">
    <source>
        <dbReference type="ARBA" id="ARBA00004123"/>
    </source>
</evidence>
<dbReference type="CDD" id="cd00024">
    <property type="entry name" value="CD_CSD"/>
    <property type="match status" value="1"/>
</dbReference>
<keyword evidence="2" id="KW-0539">Nucleus</keyword>
<dbReference type="AlphaFoldDB" id="A0A183G6J5"/>
<dbReference type="SMART" id="SM00298">
    <property type="entry name" value="CHROMO"/>
    <property type="match status" value="1"/>
</dbReference>
<dbReference type="InterPro" id="IPR023779">
    <property type="entry name" value="Chromodomain_CS"/>
</dbReference>
<proteinExistence type="predicted"/>
<accession>A0A3P8AVY1</accession>
<gene>
    <name evidence="5" type="ORF">HPBE_LOCUS17328</name>
</gene>
<feature type="region of interest" description="Disordered" evidence="3">
    <location>
        <begin position="206"/>
        <end position="240"/>
    </location>
</feature>
<dbReference type="PROSITE" id="PS50013">
    <property type="entry name" value="CHROMO_2"/>
    <property type="match status" value="1"/>
</dbReference>
<dbReference type="InterPro" id="IPR023780">
    <property type="entry name" value="Chromo_domain"/>
</dbReference>
<reference evidence="5 6" key="1">
    <citation type="submission" date="2018-11" db="EMBL/GenBank/DDBJ databases">
        <authorList>
            <consortium name="Pathogen Informatics"/>
        </authorList>
    </citation>
    <scope>NUCLEOTIDE SEQUENCE [LARGE SCALE GENOMIC DNA]</scope>
</reference>
<comment type="subcellular location">
    <subcellularLocation>
        <location evidence="1">Nucleus</location>
    </subcellularLocation>
</comment>
<dbReference type="WBParaSite" id="HPBE_0001732901-mRNA-1">
    <property type="protein sequence ID" value="HPBE_0001732901-mRNA-1"/>
    <property type="gene ID" value="HPBE_0001732901"/>
</dbReference>
<evidence type="ECO:0000256" key="3">
    <source>
        <dbReference type="SAM" id="MobiDB-lite"/>
    </source>
</evidence>
<reference evidence="7" key="2">
    <citation type="submission" date="2019-09" db="UniProtKB">
        <authorList>
            <consortium name="WormBaseParasite"/>
        </authorList>
    </citation>
    <scope>IDENTIFICATION</scope>
</reference>
<keyword evidence="6" id="KW-1185">Reference proteome</keyword>
<dbReference type="Proteomes" id="UP000050761">
    <property type="component" value="Unassembled WGS sequence"/>
</dbReference>
<dbReference type="SUPFAM" id="SSF54160">
    <property type="entry name" value="Chromo domain-like"/>
    <property type="match status" value="1"/>
</dbReference>
<evidence type="ECO:0000313" key="7">
    <source>
        <dbReference type="WBParaSite" id="HPBE_0001732901-mRNA-1"/>
    </source>
</evidence>
<dbReference type="PANTHER" id="PTHR22812">
    <property type="entry name" value="CHROMOBOX PROTEIN"/>
    <property type="match status" value="1"/>
</dbReference>
<evidence type="ECO:0000313" key="6">
    <source>
        <dbReference type="Proteomes" id="UP000050761"/>
    </source>
</evidence>
<dbReference type="InterPro" id="IPR016197">
    <property type="entry name" value="Chromo-like_dom_sf"/>
</dbReference>
<dbReference type="Gene3D" id="2.40.50.40">
    <property type="match status" value="1"/>
</dbReference>
<accession>A0A183G6J5</accession>
<organism evidence="6 7">
    <name type="scientific">Heligmosomoides polygyrus</name>
    <name type="common">Parasitic roundworm</name>
    <dbReference type="NCBI Taxonomy" id="6339"/>
    <lineage>
        <taxon>Eukaryota</taxon>
        <taxon>Metazoa</taxon>
        <taxon>Ecdysozoa</taxon>
        <taxon>Nematoda</taxon>
        <taxon>Chromadorea</taxon>
        <taxon>Rhabditida</taxon>
        <taxon>Rhabditina</taxon>
        <taxon>Rhabditomorpha</taxon>
        <taxon>Strongyloidea</taxon>
        <taxon>Heligmosomidae</taxon>
        <taxon>Heligmosomoides</taxon>
    </lineage>
</organism>
<dbReference type="EMBL" id="UZAH01029944">
    <property type="protein sequence ID" value="VDP08580.1"/>
    <property type="molecule type" value="Genomic_DNA"/>
</dbReference>
<name>A0A183G6J5_HELPZ</name>
<evidence type="ECO:0000256" key="2">
    <source>
        <dbReference type="ARBA" id="ARBA00023242"/>
    </source>
</evidence>
<dbReference type="OrthoDB" id="5843976at2759"/>
<feature type="region of interest" description="Disordered" evidence="3">
    <location>
        <begin position="116"/>
        <end position="140"/>
    </location>
</feature>
<dbReference type="PROSITE" id="PS00598">
    <property type="entry name" value="CHROMO_1"/>
    <property type="match status" value="1"/>
</dbReference>
<dbReference type="InterPro" id="IPR000953">
    <property type="entry name" value="Chromo/chromo_shadow_dom"/>
</dbReference>
<evidence type="ECO:0000259" key="4">
    <source>
        <dbReference type="PROSITE" id="PS50013"/>
    </source>
</evidence>
<evidence type="ECO:0000313" key="5">
    <source>
        <dbReference type="EMBL" id="VDP08580.1"/>
    </source>
</evidence>
<sequence>MDEKLEPQEEEYQVEKVITHLLYEEAFELRGYIVFNPVTGGGEVHSKYVYLVKWLGYPDGDNTWEPEENLVDCTELLSIYKQSHGLPLYHETITRSFNWREPTTSLTQTEVNRRAFKNQERAISTPPLTRDPPPKKRKSKARTIMRLRLLLCISTLYIELTSWEGDMYVSFLQKLHSPIADIDDVDAEYCPTKRKKLVFWTSPGRPPKLVEDGKRKRGPKKGVTAGSAERKKPGRKPRALTSAVEVNKTKKADEEEQVEVIRYVLDTSSRRSRSPMRRLLDARRLADRKFEYNNGLLATILLPTSGLKEGCIDRLY</sequence>
<dbReference type="GO" id="GO:0005634">
    <property type="term" value="C:nucleus"/>
    <property type="evidence" value="ECO:0007669"/>
    <property type="project" value="UniProtKB-SubCell"/>
</dbReference>